<evidence type="ECO:0000256" key="2">
    <source>
        <dbReference type="ARBA" id="ARBA00022801"/>
    </source>
</evidence>
<dbReference type="PANTHER" id="PTHR16222">
    <property type="entry name" value="ADP-RIBOSYLGLYCOHYDROLASE"/>
    <property type="match status" value="1"/>
</dbReference>
<feature type="binding site" evidence="3">
    <location>
        <position position="50"/>
    </location>
    <ligand>
        <name>Mg(2+)</name>
        <dbReference type="ChEBI" id="CHEBI:18420"/>
        <label>1</label>
    </ligand>
</feature>
<comment type="cofactor">
    <cofactor evidence="3">
        <name>Mg(2+)</name>
        <dbReference type="ChEBI" id="CHEBI:18420"/>
    </cofactor>
    <text evidence="3">Binds 2 magnesium ions per subunit.</text>
</comment>
<keyword evidence="3" id="KW-0479">Metal-binding</keyword>
<gene>
    <name evidence="4" type="ORF">DXC81_09785</name>
</gene>
<protein>
    <submittedName>
        <fullName evidence="4">ADP-ribosylglycohydrolase</fullName>
    </submittedName>
</protein>
<dbReference type="SUPFAM" id="SSF101478">
    <property type="entry name" value="ADP-ribosylglycohydrolase"/>
    <property type="match status" value="1"/>
</dbReference>
<name>A0A3E4QP74_9ACTN</name>
<evidence type="ECO:0000256" key="3">
    <source>
        <dbReference type="PIRSR" id="PIRSR605502-1"/>
    </source>
</evidence>
<proteinExistence type="inferred from homology"/>
<feature type="binding site" evidence="3">
    <location>
        <position position="226"/>
    </location>
    <ligand>
        <name>Mg(2+)</name>
        <dbReference type="ChEBI" id="CHEBI:18420"/>
        <label>1</label>
    </ligand>
</feature>
<organism evidence="4 5">
    <name type="scientific">Collinsella tanakaei</name>
    <dbReference type="NCBI Taxonomy" id="626935"/>
    <lineage>
        <taxon>Bacteria</taxon>
        <taxon>Bacillati</taxon>
        <taxon>Actinomycetota</taxon>
        <taxon>Coriobacteriia</taxon>
        <taxon>Coriobacteriales</taxon>
        <taxon>Coriobacteriaceae</taxon>
        <taxon>Collinsella</taxon>
    </lineage>
</organism>
<evidence type="ECO:0000313" key="4">
    <source>
        <dbReference type="EMBL" id="RGL08082.1"/>
    </source>
</evidence>
<feature type="binding site" evidence="3">
    <location>
        <position position="223"/>
    </location>
    <ligand>
        <name>Mg(2+)</name>
        <dbReference type="ChEBI" id="CHEBI:18420"/>
        <label>1</label>
    </ligand>
</feature>
<comment type="caution">
    <text evidence="4">The sequence shown here is derived from an EMBL/GenBank/DDBJ whole genome shotgun (WGS) entry which is preliminary data.</text>
</comment>
<dbReference type="RefSeq" id="WP_117680224.1">
    <property type="nucleotide sequence ID" value="NZ_CAJJKC010000011.1"/>
</dbReference>
<dbReference type="GO" id="GO:0016787">
    <property type="term" value="F:hydrolase activity"/>
    <property type="evidence" value="ECO:0007669"/>
    <property type="project" value="UniProtKB-KW"/>
</dbReference>
<dbReference type="PANTHER" id="PTHR16222:SF24">
    <property type="entry name" value="ADP-RIBOSYLHYDROLASE ARH3"/>
    <property type="match status" value="1"/>
</dbReference>
<dbReference type="EMBL" id="QSRJ01000013">
    <property type="protein sequence ID" value="RGL08082.1"/>
    <property type="molecule type" value="Genomic_DNA"/>
</dbReference>
<comment type="similarity">
    <text evidence="1">Belongs to the ADP-ribosylglycohydrolase family.</text>
</comment>
<dbReference type="Pfam" id="PF03747">
    <property type="entry name" value="ADP_ribosyl_GH"/>
    <property type="match status" value="1"/>
</dbReference>
<evidence type="ECO:0000256" key="1">
    <source>
        <dbReference type="ARBA" id="ARBA00010702"/>
    </source>
</evidence>
<feature type="binding site" evidence="3">
    <location>
        <position position="49"/>
    </location>
    <ligand>
        <name>Mg(2+)</name>
        <dbReference type="ChEBI" id="CHEBI:18420"/>
        <label>1</label>
    </ligand>
</feature>
<dbReference type="InterPro" id="IPR050792">
    <property type="entry name" value="ADP-ribosylglycohydrolase"/>
</dbReference>
<dbReference type="GO" id="GO:0046872">
    <property type="term" value="F:metal ion binding"/>
    <property type="evidence" value="ECO:0007669"/>
    <property type="project" value="UniProtKB-KW"/>
</dbReference>
<keyword evidence="2 4" id="KW-0378">Hydrolase</keyword>
<keyword evidence="3" id="KW-0460">Magnesium</keyword>
<evidence type="ECO:0000313" key="5">
    <source>
        <dbReference type="Proteomes" id="UP000260943"/>
    </source>
</evidence>
<accession>A0A3E4QP74</accession>
<dbReference type="Proteomes" id="UP000260943">
    <property type="component" value="Unassembled WGS sequence"/>
</dbReference>
<feature type="binding site" evidence="3">
    <location>
        <position position="48"/>
    </location>
    <ligand>
        <name>Mg(2+)</name>
        <dbReference type="ChEBI" id="CHEBI:18420"/>
        <label>1</label>
    </ligand>
</feature>
<dbReference type="InterPro" id="IPR036705">
    <property type="entry name" value="Ribosyl_crysJ1_sf"/>
</dbReference>
<reference evidence="4 5" key="1">
    <citation type="submission" date="2018-08" db="EMBL/GenBank/DDBJ databases">
        <title>A genome reference for cultivated species of the human gut microbiota.</title>
        <authorList>
            <person name="Zou Y."/>
            <person name="Xue W."/>
            <person name="Luo G."/>
        </authorList>
    </citation>
    <scope>NUCLEOTIDE SEQUENCE [LARGE SCALE GENOMIC DNA]</scope>
    <source>
        <strain evidence="4 5">TF08-14</strain>
    </source>
</reference>
<dbReference type="InterPro" id="IPR005502">
    <property type="entry name" value="Ribosyl_crysJ1"/>
</dbReference>
<dbReference type="AlphaFoldDB" id="A0A3E4QP74"/>
<sequence>MTTLRDAVFGQAVGDALGVPYEFRARDSFVCTDMTGRGTHGMPAGTWSDDTSMALALCDSYRELGRVDADDILARFRAWRDEGAYSVDGLFDIGITTSIALDSGRGGAGKRDNGNGSLMRTVPLAFTDATDDEVRAVSAITHAHAIACDACVDCVRAARMLASGASAERAALAVGMGWVATAPRGAIRSGGYVLDTWAAALWCLVRTGSYEECVLAAVNLGEDTDTTAAVAGALAGIVYGASSIPRSWMNALRGKDVIERCLF</sequence>
<feature type="binding site" evidence="3">
    <location>
        <position position="225"/>
    </location>
    <ligand>
        <name>Mg(2+)</name>
        <dbReference type="ChEBI" id="CHEBI:18420"/>
        <label>1</label>
    </ligand>
</feature>
<dbReference type="Gene3D" id="1.10.4080.10">
    <property type="entry name" value="ADP-ribosylation/Crystallin J1"/>
    <property type="match status" value="1"/>
</dbReference>